<dbReference type="FunFam" id="1.10.510.10:FF:001023">
    <property type="entry name" value="Os07g0541700 protein"/>
    <property type="match status" value="1"/>
</dbReference>
<protein>
    <recommendedName>
        <fullName evidence="11">Receptor-like serine/threonine-protein kinase</fullName>
        <ecNumber evidence="11">2.7.11.1</ecNumber>
    </recommendedName>
</protein>
<evidence type="ECO:0000256" key="9">
    <source>
        <dbReference type="ARBA" id="ARBA00047899"/>
    </source>
</evidence>
<keyword evidence="17" id="KW-1185">Reference proteome</keyword>
<feature type="compositionally biased region" description="Basic residues" evidence="12">
    <location>
        <begin position="429"/>
        <end position="442"/>
    </location>
</feature>
<gene>
    <name evidence="16" type="ORF">M8C21_002125</name>
</gene>
<dbReference type="CDD" id="cd01098">
    <property type="entry name" value="PAN_AP_plant"/>
    <property type="match status" value="1"/>
</dbReference>
<feature type="domain" description="Bulb-type lectin" evidence="14">
    <location>
        <begin position="1"/>
        <end position="100"/>
    </location>
</feature>
<dbReference type="Gene3D" id="1.10.510.10">
    <property type="entry name" value="Transferase(Phosphotransferase) domain 1"/>
    <property type="match status" value="1"/>
</dbReference>
<comment type="similarity">
    <text evidence="11">Belongs to the protein kinase superfamily. Ser/Thr protein kinase family.</text>
</comment>
<keyword evidence="5 11" id="KW-0418">Kinase</keyword>
<dbReference type="PIRSF" id="PIRSF000641">
    <property type="entry name" value="SRK"/>
    <property type="match status" value="1"/>
</dbReference>
<dbReference type="InterPro" id="IPR000719">
    <property type="entry name" value="Prot_kinase_dom"/>
</dbReference>
<evidence type="ECO:0000256" key="2">
    <source>
        <dbReference type="ARBA" id="ARBA00022679"/>
    </source>
</evidence>
<dbReference type="Pfam" id="PF01453">
    <property type="entry name" value="B_lectin"/>
    <property type="match status" value="1"/>
</dbReference>
<dbReference type="PROSITE" id="PS00108">
    <property type="entry name" value="PROTEIN_KINASE_ST"/>
    <property type="match status" value="1"/>
</dbReference>
<evidence type="ECO:0000256" key="5">
    <source>
        <dbReference type="ARBA" id="ARBA00022777"/>
    </source>
</evidence>
<sequence>MGFFSPGGLKKRYLGIWFKNTSPRAVVWVANRETPLNNTLGTIKLNSIGVLSLVVGGDRVIWSSNASASNTSVKFIAQLLDTGNLVIKDGNSVIWQSFDYPGDTLVSGMKLGKNLVTGREMYLTSWRSVDDPSPGEYTGKYPQAYIRKNSIVEARIGPYDGIEFAGQPNSRRTSNHMYKINMEEIYYTHSFNSTALLSRTVMTPDGKVEIWLLNMVNHEWMPDLTIPVDYCDNYGICGPYGSCSFELNNPQEVNFYKRASGCRRSRALDCEPGEGFLKFSSMKLPDTQNAEYDGSMSLHECEIVCKENCSCTAYANPNMTTNGIGCLRWFGDLIDVRVYSLNGQDLYVRQAAFELSDIKDLDVFFELFHLISLLQMRTDYHSSLTEGQTVSDSIFNKKKRVLTVVIPASSAVALLFALAYSCRKKRPGMKRRGNKHALHKKSNRDEVEDLDEQPSFSLHEIVKATDNFNINNKIGEGGFGPVYKGVLEDGREVAVKRLSKTSHQGLDEFKNEVICIAKLQHRNLVKLLGYYIHENEMILIYEYMANNSLDTFLFDESRSSMLDWPQRFHIIHGMARGILYLHQDSRLQIIHRDLKAGNILLDGDMNPKISDFGLARKFVGFDTSAKTKKVAWRLYKENRSIELMSASLHNSCVVSEVLRAIHVGLLCVQHRAEDRPTMLSVVLMLVSEGVLPQPKQPAFFTGESHIEVQPVSMADEYMITQLQRLNLDNCIRLTNSIHRRILFVVGSLKEAVVVDLLDQARL</sequence>
<dbReference type="Pfam" id="PF00954">
    <property type="entry name" value="S_locus_glycop"/>
    <property type="match status" value="1"/>
</dbReference>
<dbReference type="PANTHER" id="PTHR32444">
    <property type="entry name" value="BULB-TYPE LECTIN DOMAIN-CONTAINING PROTEIN"/>
    <property type="match status" value="1"/>
</dbReference>
<dbReference type="GO" id="GO:0004674">
    <property type="term" value="F:protein serine/threonine kinase activity"/>
    <property type="evidence" value="ECO:0007669"/>
    <property type="project" value="UniProtKB-KW"/>
</dbReference>
<dbReference type="InterPro" id="IPR036426">
    <property type="entry name" value="Bulb-type_lectin_dom_sf"/>
</dbReference>
<evidence type="ECO:0000256" key="1">
    <source>
        <dbReference type="ARBA" id="ARBA00022527"/>
    </source>
</evidence>
<dbReference type="SUPFAM" id="SSF56112">
    <property type="entry name" value="Protein kinase-like (PK-like)"/>
    <property type="match status" value="1"/>
</dbReference>
<dbReference type="SMART" id="SM00220">
    <property type="entry name" value="S_TKc"/>
    <property type="match status" value="1"/>
</dbReference>
<dbReference type="Gene3D" id="3.30.200.20">
    <property type="entry name" value="Phosphorylase Kinase, domain 1"/>
    <property type="match status" value="1"/>
</dbReference>
<dbReference type="SUPFAM" id="SSF51110">
    <property type="entry name" value="alpha-D-mannose-specific plant lectins"/>
    <property type="match status" value="1"/>
</dbReference>
<dbReference type="InterPro" id="IPR011009">
    <property type="entry name" value="Kinase-like_dom_sf"/>
</dbReference>
<evidence type="ECO:0000256" key="3">
    <source>
        <dbReference type="ARBA" id="ARBA00022729"/>
    </source>
</evidence>
<keyword evidence="4 11" id="KW-0547">Nucleotide-binding</keyword>
<feature type="domain" description="Protein kinase" evidence="13">
    <location>
        <begin position="468"/>
        <end position="762"/>
    </location>
</feature>
<dbReference type="InterPro" id="IPR003609">
    <property type="entry name" value="Pan_app"/>
</dbReference>
<keyword evidence="8" id="KW-0325">Glycoprotein</keyword>
<proteinExistence type="inferred from homology"/>
<keyword evidence="2 11" id="KW-0808">Transferase</keyword>
<dbReference type="InterPro" id="IPR008271">
    <property type="entry name" value="Ser/Thr_kinase_AS"/>
</dbReference>
<reference evidence="16" key="1">
    <citation type="submission" date="2022-06" db="EMBL/GenBank/DDBJ databases">
        <title>Uncovering the hologenomic basis of an extraordinary plant invasion.</title>
        <authorList>
            <person name="Bieker V.C."/>
            <person name="Martin M.D."/>
            <person name="Gilbert T."/>
            <person name="Hodgins K."/>
            <person name="Battlay P."/>
            <person name="Petersen B."/>
            <person name="Wilson J."/>
        </authorList>
    </citation>
    <scope>NUCLEOTIDE SEQUENCE</scope>
    <source>
        <strain evidence="16">AA19_3_7</strain>
        <tissue evidence="16">Leaf</tissue>
    </source>
</reference>
<dbReference type="Pfam" id="PF08276">
    <property type="entry name" value="PAN_2"/>
    <property type="match status" value="1"/>
</dbReference>
<dbReference type="PROSITE" id="PS50948">
    <property type="entry name" value="PAN"/>
    <property type="match status" value="1"/>
</dbReference>
<keyword evidence="7" id="KW-1015">Disulfide bond</keyword>
<dbReference type="CDD" id="cd00028">
    <property type="entry name" value="B_lectin"/>
    <property type="match status" value="1"/>
</dbReference>
<keyword evidence="1 11" id="KW-0723">Serine/threonine-protein kinase</keyword>
<dbReference type="SMART" id="SM00473">
    <property type="entry name" value="PAN_AP"/>
    <property type="match status" value="1"/>
</dbReference>
<name>A0AAD5CFS6_AMBAR</name>
<evidence type="ECO:0000256" key="11">
    <source>
        <dbReference type="PIRNR" id="PIRNR000641"/>
    </source>
</evidence>
<evidence type="ECO:0000256" key="10">
    <source>
        <dbReference type="ARBA" id="ARBA00048679"/>
    </source>
</evidence>
<dbReference type="Proteomes" id="UP001206925">
    <property type="component" value="Unassembled WGS sequence"/>
</dbReference>
<evidence type="ECO:0000256" key="7">
    <source>
        <dbReference type="ARBA" id="ARBA00023157"/>
    </source>
</evidence>
<dbReference type="EC" id="2.7.11.1" evidence="11"/>
<keyword evidence="3" id="KW-0732">Signal</keyword>
<dbReference type="GO" id="GO:0005524">
    <property type="term" value="F:ATP binding"/>
    <property type="evidence" value="ECO:0007669"/>
    <property type="project" value="UniProtKB-KW"/>
</dbReference>
<evidence type="ECO:0000259" key="13">
    <source>
        <dbReference type="PROSITE" id="PS50011"/>
    </source>
</evidence>
<keyword evidence="6 11" id="KW-0067">ATP-binding</keyword>
<comment type="catalytic activity">
    <reaction evidence="9 11">
        <text>L-threonyl-[protein] + ATP = O-phospho-L-threonyl-[protein] + ADP + H(+)</text>
        <dbReference type="Rhea" id="RHEA:46608"/>
        <dbReference type="Rhea" id="RHEA-COMP:11060"/>
        <dbReference type="Rhea" id="RHEA-COMP:11605"/>
        <dbReference type="ChEBI" id="CHEBI:15378"/>
        <dbReference type="ChEBI" id="CHEBI:30013"/>
        <dbReference type="ChEBI" id="CHEBI:30616"/>
        <dbReference type="ChEBI" id="CHEBI:61977"/>
        <dbReference type="ChEBI" id="CHEBI:456216"/>
        <dbReference type="EC" id="2.7.11.1"/>
    </reaction>
</comment>
<dbReference type="InterPro" id="IPR024171">
    <property type="entry name" value="SRK-like_kinase"/>
</dbReference>
<evidence type="ECO:0000259" key="15">
    <source>
        <dbReference type="PROSITE" id="PS50948"/>
    </source>
</evidence>
<dbReference type="SMART" id="SM00108">
    <property type="entry name" value="B_lectin"/>
    <property type="match status" value="1"/>
</dbReference>
<evidence type="ECO:0000256" key="6">
    <source>
        <dbReference type="ARBA" id="ARBA00022840"/>
    </source>
</evidence>
<evidence type="ECO:0000256" key="8">
    <source>
        <dbReference type="ARBA" id="ARBA00023180"/>
    </source>
</evidence>
<evidence type="ECO:0000259" key="14">
    <source>
        <dbReference type="PROSITE" id="PS50927"/>
    </source>
</evidence>
<feature type="region of interest" description="Disordered" evidence="12">
    <location>
        <begin position="429"/>
        <end position="449"/>
    </location>
</feature>
<dbReference type="PANTHER" id="PTHR32444:SF235">
    <property type="entry name" value="OS01G0783900 PROTEIN"/>
    <property type="match status" value="1"/>
</dbReference>
<dbReference type="InterPro" id="IPR001245">
    <property type="entry name" value="Ser-Thr/Tyr_kinase_cat_dom"/>
</dbReference>
<comment type="caution">
    <text evidence="16">The sequence shown here is derived from an EMBL/GenBank/DDBJ whole genome shotgun (WGS) entry which is preliminary data.</text>
</comment>
<dbReference type="Gene3D" id="2.90.10.10">
    <property type="entry name" value="Bulb-type lectin domain"/>
    <property type="match status" value="1"/>
</dbReference>
<evidence type="ECO:0000256" key="12">
    <source>
        <dbReference type="SAM" id="MobiDB-lite"/>
    </source>
</evidence>
<comment type="catalytic activity">
    <reaction evidence="10 11">
        <text>L-seryl-[protein] + ATP = O-phospho-L-seryl-[protein] + ADP + H(+)</text>
        <dbReference type="Rhea" id="RHEA:17989"/>
        <dbReference type="Rhea" id="RHEA-COMP:9863"/>
        <dbReference type="Rhea" id="RHEA-COMP:11604"/>
        <dbReference type="ChEBI" id="CHEBI:15378"/>
        <dbReference type="ChEBI" id="CHEBI:29999"/>
        <dbReference type="ChEBI" id="CHEBI:30616"/>
        <dbReference type="ChEBI" id="CHEBI:83421"/>
        <dbReference type="ChEBI" id="CHEBI:456216"/>
        <dbReference type="EC" id="2.7.11.1"/>
    </reaction>
</comment>
<organism evidence="16 17">
    <name type="scientific">Ambrosia artemisiifolia</name>
    <name type="common">Common ragweed</name>
    <dbReference type="NCBI Taxonomy" id="4212"/>
    <lineage>
        <taxon>Eukaryota</taxon>
        <taxon>Viridiplantae</taxon>
        <taxon>Streptophyta</taxon>
        <taxon>Embryophyta</taxon>
        <taxon>Tracheophyta</taxon>
        <taxon>Spermatophyta</taxon>
        <taxon>Magnoliopsida</taxon>
        <taxon>eudicotyledons</taxon>
        <taxon>Gunneridae</taxon>
        <taxon>Pentapetalae</taxon>
        <taxon>asterids</taxon>
        <taxon>campanulids</taxon>
        <taxon>Asterales</taxon>
        <taxon>Asteraceae</taxon>
        <taxon>Asteroideae</taxon>
        <taxon>Heliantheae alliance</taxon>
        <taxon>Heliantheae</taxon>
        <taxon>Ambrosia</taxon>
    </lineage>
</organism>
<evidence type="ECO:0000313" key="17">
    <source>
        <dbReference type="Proteomes" id="UP001206925"/>
    </source>
</evidence>
<dbReference type="PROSITE" id="PS50927">
    <property type="entry name" value="BULB_LECTIN"/>
    <property type="match status" value="1"/>
</dbReference>
<evidence type="ECO:0000313" key="16">
    <source>
        <dbReference type="EMBL" id="KAI7741106.1"/>
    </source>
</evidence>
<dbReference type="AlphaFoldDB" id="A0AAD5CFS6"/>
<dbReference type="GO" id="GO:0048544">
    <property type="term" value="P:recognition of pollen"/>
    <property type="evidence" value="ECO:0007669"/>
    <property type="project" value="InterPro"/>
</dbReference>
<dbReference type="PROSITE" id="PS50011">
    <property type="entry name" value="PROTEIN_KINASE_DOM"/>
    <property type="match status" value="1"/>
</dbReference>
<dbReference type="InterPro" id="IPR000858">
    <property type="entry name" value="S_locus_glycoprot_dom"/>
</dbReference>
<dbReference type="InterPro" id="IPR001480">
    <property type="entry name" value="Bulb-type_lectin_dom"/>
</dbReference>
<evidence type="ECO:0000256" key="4">
    <source>
        <dbReference type="ARBA" id="ARBA00022741"/>
    </source>
</evidence>
<dbReference type="EMBL" id="JAMZMK010008272">
    <property type="protein sequence ID" value="KAI7741106.1"/>
    <property type="molecule type" value="Genomic_DNA"/>
</dbReference>
<dbReference type="Pfam" id="PF07714">
    <property type="entry name" value="PK_Tyr_Ser-Thr"/>
    <property type="match status" value="1"/>
</dbReference>
<feature type="domain" description="Apple" evidence="15">
    <location>
        <begin position="270"/>
        <end position="351"/>
    </location>
</feature>
<dbReference type="FunFam" id="3.30.200.20:FF:000195">
    <property type="entry name" value="G-type lectin S-receptor-like serine/threonine-protein kinase"/>
    <property type="match status" value="1"/>
</dbReference>
<accession>A0AAD5CFS6</accession>